<name>A0AAE1M8Z6_9HYPO</name>
<accession>A0AAE1M8Z6</accession>
<feature type="compositionally biased region" description="Basic and acidic residues" evidence="1">
    <location>
        <begin position="17"/>
        <end position="46"/>
    </location>
</feature>
<dbReference type="GeneID" id="87915207"/>
<evidence type="ECO:0000256" key="1">
    <source>
        <dbReference type="SAM" id="MobiDB-lite"/>
    </source>
</evidence>
<protein>
    <submittedName>
        <fullName evidence="2">Uncharacterized protein</fullName>
    </submittedName>
</protein>
<gene>
    <name evidence="2" type="ORF">Triagg1_1252</name>
</gene>
<dbReference type="Proteomes" id="UP001273209">
    <property type="component" value="Unassembled WGS sequence"/>
</dbReference>
<organism evidence="2 3">
    <name type="scientific">Trichoderma aggressivum f. europaeum</name>
    <dbReference type="NCBI Taxonomy" id="173218"/>
    <lineage>
        <taxon>Eukaryota</taxon>
        <taxon>Fungi</taxon>
        <taxon>Dikarya</taxon>
        <taxon>Ascomycota</taxon>
        <taxon>Pezizomycotina</taxon>
        <taxon>Sordariomycetes</taxon>
        <taxon>Hypocreomycetidae</taxon>
        <taxon>Hypocreales</taxon>
        <taxon>Hypocreaceae</taxon>
        <taxon>Trichoderma</taxon>
    </lineage>
</organism>
<proteinExistence type="predicted"/>
<dbReference type="AlphaFoldDB" id="A0AAE1M8Z6"/>
<feature type="region of interest" description="Disordered" evidence="1">
    <location>
        <begin position="15"/>
        <end position="53"/>
    </location>
</feature>
<dbReference type="RefSeq" id="XP_062759591.1">
    <property type="nucleotide sequence ID" value="XM_062895302.1"/>
</dbReference>
<dbReference type="EMBL" id="JAWRVG010000003">
    <property type="protein sequence ID" value="KAK4083590.1"/>
    <property type="molecule type" value="Genomic_DNA"/>
</dbReference>
<evidence type="ECO:0000313" key="3">
    <source>
        <dbReference type="Proteomes" id="UP001273209"/>
    </source>
</evidence>
<comment type="caution">
    <text evidence="2">The sequence shown here is derived from an EMBL/GenBank/DDBJ whole genome shotgun (WGS) entry which is preliminary data.</text>
</comment>
<reference evidence="2" key="1">
    <citation type="submission" date="2023-11" db="EMBL/GenBank/DDBJ databases">
        <title>The genome sequences of three competitors of mushroom-forming fungi.</title>
        <authorList>
            <person name="Beijen E."/>
            <person name="Ohm R.A."/>
        </authorList>
    </citation>
    <scope>NUCLEOTIDE SEQUENCE</scope>
    <source>
        <strain evidence="2">CBS 100526</strain>
    </source>
</reference>
<sequence>MASCCIVAPLKGPAPVKAEDGRGWTDGERDEGRVEADQMDETRDRSVGGGGEVGGPPLVLWRGTAGHFWGLVLDFFVLLPLVLAAGNLPGQIKSDQPTSIVKID</sequence>
<evidence type="ECO:0000313" key="2">
    <source>
        <dbReference type="EMBL" id="KAK4083590.1"/>
    </source>
</evidence>
<keyword evidence="3" id="KW-1185">Reference proteome</keyword>